<dbReference type="RefSeq" id="XP_066804962.1">
    <property type="nucleotide sequence ID" value="XM_066945039.1"/>
</dbReference>
<feature type="region of interest" description="Disordered" evidence="1">
    <location>
        <begin position="1"/>
        <end position="38"/>
    </location>
</feature>
<dbReference type="AlphaFoldDB" id="A0AAW0Z3H7"/>
<gene>
    <name evidence="2" type="ORF">IAR55_001916</name>
</gene>
<feature type="compositionally biased region" description="Polar residues" evidence="1">
    <location>
        <begin position="55"/>
        <end position="66"/>
    </location>
</feature>
<organism evidence="2 3">
    <name type="scientific">Kwoniella newhampshirensis</name>
    <dbReference type="NCBI Taxonomy" id="1651941"/>
    <lineage>
        <taxon>Eukaryota</taxon>
        <taxon>Fungi</taxon>
        <taxon>Dikarya</taxon>
        <taxon>Basidiomycota</taxon>
        <taxon>Agaricomycotina</taxon>
        <taxon>Tremellomycetes</taxon>
        <taxon>Tremellales</taxon>
        <taxon>Cryptococcaceae</taxon>
        <taxon>Kwoniella</taxon>
    </lineage>
</organism>
<comment type="caution">
    <text evidence="2">The sequence shown here is derived from an EMBL/GenBank/DDBJ whole genome shotgun (WGS) entry which is preliminary data.</text>
</comment>
<feature type="compositionally biased region" description="Polar residues" evidence="1">
    <location>
        <begin position="12"/>
        <end position="29"/>
    </location>
</feature>
<dbReference type="Proteomes" id="UP001388673">
    <property type="component" value="Unassembled WGS sequence"/>
</dbReference>
<keyword evidence="3" id="KW-1185">Reference proteome</keyword>
<feature type="region of interest" description="Disordered" evidence="1">
    <location>
        <begin position="55"/>
        <end position="74"/>
    </location>
</feature>
<evidence type="ECO:0000313" key="3">
    <source>
        <dbReference type="Proteomes" id="UP001388673"/>
    </source>
</evidence>
<dbReference type="KEGG" id="kne:92179175"/>
<evidence type="ECO:0000313" key="2">
    <source>
        <dbReference type="EMBL" id="KAK8864666.1"/>
    </source>
</evidence>
<evidence type="ECO:0000256" key="1">
    <source>
        <dbReference type="SAM" id="MobiDB-lite"/>
    </source>
</evidence>
<sequence length="253" mass="27440">MAHFGKSKEGDLSNTTQDSSLGSALSPQPSERGATGSHAISSALSSILSFGGSSRRTTAANQQTSKVAGDEPDLSLTTDAYGLPRFPRTHPRILIQDWLRTPMIPDQSRLHREASASLDAAYLDESYERPVYITLRASRINVGTPREAVRIEYCPALGGGSEYALNTYSQMSGKQTQSIIRANRFADELRRDAGRSSLPDLFDKPDEAASRVIEVAKRAAKAIQSRSSKGAETYPDVQVIVINKSDEGSTPHE</sequence>
<protein>
    <submittedName>
        <fullName evidence="2">Uncharacterized protein</fullName>
    </submittedName>
</protein>
<accession>A0AAW0Z3H7</accession>
<reference evidence="2 3" key="1">
    <citation type="journal article" date="2024" name="bioRxiv">
        <title>Comparative genomics of Cryptococcus and Kwoniella reveals pathogenesis evolution and contrasting karyotype dynamics via intercentromeric recombination or chromosome fusion.</title>
        <authorList>
            <person name="Coelho M.A."/>
            <person name="David-Palma M."/>
            <person name="Shea T."/>
            <person name="Bowers K."/>
            <person name="McGinley-Smith S."/>
            <person name="Mohammad A.W."/>
            <person name="Gnirke A."/>
            <person name="Yurkov A.M."/>
            <person name="Nowrousian M."/>
            <person name="Sun S."/>
            <person name="Cuomo C.A."/>
            <person name="Heitman J."/>
        </authorList>
    </citation>
    <scope>NUCLEOTIDE SEQUENCE [LARGE SCALE GENOMIC DNA]</scope>
    <source>
        <strain evidence="2 3">CBS 13917</strain>
    </source>
</reference>
<dbReference type="GeneID" id="92179175"/>
<dbReference type="EMBL" id="JBCAWK010000003">
    <property type="protein sequence ID" value="KAK8864666.1"/>
    <property type="molecule type" value="Genomic_DNA"/>
</dbReference>
<feature type="compositionally biased region" description="Basic and acidic residues" evidence="1">
    <location>
        <begin position="1"/>
        <end position="11"/>
    </location>
</feature>
<name>A0AAW0Z3H7_9TREE</name>
<proteinExistence type="predicted"/>